<evidence type="ECO:0000313" key="2">
    <source>
        <dbReference type="Proteomes" id="UP001596274"/>
    </source>
</evidence>
<reference evidence="1 2" key="1">
    <citation type="journal article" date="2019" name="Int. J. Syst. Evol. Microbiol.">
        <title>The Global Catalogue of Microorganisms (GCM) 10K type strain sequencing project: providing services to taxonomists for standard genome sequencing and annotation.</title>
        <authorList>
            <consortium name="The Broad Institute Genomics Platform"/>
            <consortium name="The Broad Institute Genome Sequencing Center for Infectious Disease"/>
            <person name="Wu L."/>
            <person name="Ma J."/>
        </authorList>
    </citation>
    <scope>NUCLEOTIDE SEQUENCE [LARGE SCALE GENOMIC DNA]</scope>
    <source>
        <strain evidence="1 2">PJ61</strain>
    </source>
</reference>
<dbReference type="Proteomes" id="UP001596274">
    <property type="component" value="Unassembled WGS sequence"/>
</dbReference>
<keyword evidence="2" id="KW-1185">Reference proteome</keyword>
<sequence length="63" mass="6839">MPFKNAQVEVQNDKLVVKHPESGDSALIDLSAGDPHAPGDNDYETLRSIFGEGVFEHPEGFGE</sequence>
<protein>
    <submittedName>
        <fullName evidence="1">Uncharacterized protein</fullName>
    </submittedName>
</protein>
<evidence type="ECO:0000313" key="1">
    <source>
        <dbReference type="EMBL" id="MFC6770322.1"/>
    </source>
</evidence>
<comment type="caution">
    <text evidence="1">The sequence shown here is derived from an EMBL/GenBank/DDBJ whole genome shotgun (WGS) entry which is preliminary data.</text>
</comment>
<organism evidence="1 2">
    <name type="scientific">Halorubrum pallidum</name>
    <dbReference type="NCBI Taxonomy" id="1526114"/>
    <lineage>
        <taxon>Archaea</taxon>
        <taxon>Methanobacteriati</taxon>
        <taxon>Methanobacteriota</taxon>
        <taxon>Stenosarchaea group</taxon>
        <taxon>Halobacteria</taxon>
        <taxon>Halobacteriales</taxon>
        <taxon>Haloferacaceae</taxon>
        <taxon>Halorubrum</taxon>
    </lineage>
</organism>
<gene>
    <name evidence="1" type="ORF">ACFQDD_02070</name>
</gene>
<dbReference type="AlphaFoldDB" id="A0ABD5T368"/>
<dbReference type="EMBL" id="JBHSWT010000043">
    <property type="protein sequence ID" value="MFC6770322.1"/>
    <property type="molecule type" value="Genomic_DNA"/>
</dbReference>
<name>A0ABD5T368_9EURY</name>
<accession>A0ABD5T368</accession>
<proteinExistence type="predicted"/>